<dbReference type="Pfam" id="PF04045">
    <property type="entry name" value="P34-Arc"/>
    <property type="match status" value="1"/>
</dbReference>
<evidence type="ECO:0000313" key="8">
    <source>
        <dbReference type="WBParaSite" id="Smp_127830.1"/>
    </source>
</evidence>
<dbReference type="InterPro" id="IPR007188">
    <property type="entry name" value="ARPC2"/>
</dbReference>
<dbReference type="GO" id="GO:0030041">
    <property type="term" value="P:actin filament polymerization"/>
    <property type="evidence" value="ECO:0007669"/>
    <property type="project" value="InterPro"/>
</dbReference>
<feature type="compositionally biased region" description="Low complexity" evidence="6">
    <location>
        <begin position="380"/>
        <end position="407"/>
    </location>
</feature>
<dbReference type="FunFam" id="3.30.1460.20:FF:000002">
    <property type="entry name" value="Arp2/3 complex 34 kDa subunit"/>
    <property type="match status" value="1"/>
</dbReference>
<dbReference type="GO" id="GO:0005885">
    <property type="term" value="C:Arp2/3 protein complex"/>
    <property type="evidence" value="ECO:0007669"/>
    <property type="project" value="InterPro"/>
</dbReference>
<dbReference type="AlphaFoldDB" id="A0A3Q0KL93"/>
<keyword evidence="3" id="KW-0963">Cytoplasm</keyword>
<evidence type="ECO:0000256" key="2">
    <source>
        <dbReference type="ARBA" id="ARBA00007192"/>
    </source>
</evidence>
<evidence type="ECO:0000256" key="4">
    <source>
        <dbReference type="ARBA" id="ARBA00023203"/>
    </source>
</evidence>
<dbReference type="STRING" id="6183.A0A3Q0KL93"/>
<dbReference type="PANTHER" id="PTHR12058">
    <property type="entry name" value="ARP2/3 COMPLEX 34 KDA SUBUNIT"/>
    <property type="match status" value="1"/>
</dbReference>
<evidence type="ECO:0000313" key="7">
    <source>
        <dbReference type="Proteomes" id="UP000008854"/>
    </source>
</evidence>
<comment type="similarity">
    <text evidence="2">Belongs to the ARPC2 family.</text>
</comment>
<reference evidence="8" key="2">
    <citation type="submission" date="2018-12" db="UniProtKB">
        <authorList>
            <consortium name="WormBaseParasite"/>
        </authorList>
    </citation>
    <scope>IDENTIFICATION</scope>
    <source>
        <strain evidence="8">Puerto Rican</strain>
    </source>
</reference>
<dbReference type="GO" id="GO:0005200">
    <property type="term" value="F:structural constituent of cytoskeleton"/>
    <property type="evidence" value="ECO:0007669"/>
    <property type="project" value="TreeGrafter"/>
</dbReference>
<evidence type="ECO:0000256" key="5">
    <source>
        <dbReference type="ARBA" id="ARBA00023212"/>
    </source>
</evidence>
<keyword evidence="5" id="KW-0206">Cytoskeleton</keyword>
<dbReference type="SUPFAM" id="SSF69645">
    <property type="entry name" value="Arp2/3 complex subunits"/>
    <property type="match status" value="2"/>
</dbReference>
<accession>A0A3Q0KL93</accession>
<dbReference type="GO" id="GO:0034314">
    <property type="term" value="P:Arp2/3 complex-mediated actin nucleation"/>
    <property type="evidence" value="ECO:0007669"/>
    <property type="project" value="InterPro"/>
</dbReference>
<dbReference type="InParanoid" id="A0A3Q0KL93"/>
<dbReference type="PANTHER" id="PTHR12058:SF0">
    <property type="entry name" value="ACTIN-RELATED PROTEIN 2_3 COMPLEX SUBUNIT 2"/>
    <property type="match status" value="1"/>
</dbReference>
<dbReference type="FunCoup" id="A0A3Q0KL93">
    <property type="interactions" value="1700"/>
</dbReference>
<name>A0A3Q0KL93_SCHMA</name>
<dbReference type="InterPro" id="IPR034666">
    <property type="entry name" value="ARPC2/4"/>
</dbReference>
<evidence type="ECO:0000256" key="3">
    <source>
        <dbReference type="ARBA" id="ARBA00022490"/>
    </source>
</evidence>
<dbReference type="Gene3D" id="3.30.1460.20">
    <property type="match status" value="2"/>
</dbReference>
<comment type="subcellular location">
    <subcellularLocation>
        <location evidence="1">Cytoplasm</location>
        <location evidence="1">Cytoskeleton</location>
    </subcellularLocation>
</comment>
<feature type="compositionally biased region" description="Polar residues" evidence="6">
    <location>
        <begin position="353"/>
        <end position="379"/>
    </location>
</feature>
<dbReference type="WBParaSite" id="Smp_127830.1">
    <property type="protein sequence ID" value="Smp_127830.1"/>
    <property type="gene ID" value="Smp_127830"/>
</dbReference>
<dbReference type="ExpressionAtlas" id="A0A3Q0KL93">
    <property type="expression patterns" value="baseline"/>
</dbReference>
<dbReference type="GO" id="GO:0051015">
    <property type="term" value="F:actin filament binding"/>
    <property type="evidence" value="ECO:0007669"/>
    <property type="project" value="TreeGrafter"/>
</dbReference>
<dbReference type="FunFam" id="3.30.1460.20:FF:000004">
    <property type="entry name" value="Arp2/3 complex 34 kDa subunit"/>
    <property type="match status" value="1"/>
</dbReference>
<protein>
    <submittedName>
        <fullName evidence="8">Putative arp2/3</fullName>
    </submittedName>
</protein>
<evidence type="ECO:0000256" key="1">
    <source>
        <dbReference type="ARBA" id="ARBA00004245"/>
    </source>
</evidence>
<proteinExistence type="inferred from homology"/>
<dbReference type="Proteomes" id="UP000008854">
    <property type="component" value="Unassembled WGS sequence"/>
</dbReference>
<sequence>MIFLEIFNRAVEETLLYRFENAKNGLKFEKFNQTLADFDGAIYHLRSVPNDRSKILVSITLNFFQELQEHGANEVLRREYGQYLLNKPEDGCSVSLLYDLEHLPENYALIAQKAALLKRNCFAAVFEKFFEFHASMGEEAVGCKKAVIHYRPDETLYISALADRVTVIFSTVFKESDDLIIAKVFLQELTEVRRRFDRAPQVLYSQSVPPSELIGTDAAVGENVAYITFVLFPRHLTPQASPRTINLIHILRNYLHYHIKCSKGYIHRRMHAKTFEFIKILNRARPQFYCLNPVIQTGTSMMMTTTTSMKSITSNSFFTDNNITNGENGIDYNNNNNNNGIDNSNNNNGSNNASIQTNRKNTMSTIKDTRSMSQQHQHLSTPPVRQTSVSSTSSSSTSYTTTLPQSSDFMLNNGYI</sequence>
<keyword evidence="4" id="KW-0009">Actin-binding</keyword>
<evidence type="ECO:0000256" key="6">
    <source>
        <dbReference type="SAM" id="MobiDB-lite"/>
    </source>
</evidence>
<reference evidence="7" key="1">
    <citation type="journal article" date="2012" name="PLoS Negl. Trop. Dis.">
        <title>A systematically improved high quality genome and transcriptome of the human blood fluke Schistosoma mansoni.</title>
        <authorList>
            <person name="Protasio A.V."/>
            <person name="Tsai I.J."/>
            <person name="Babbage A."/>
            <person name="Nichol S."/>
            <person name="Hunt M."/>
            <person name="Aslett M.A."/>
            <person name="De Silva N."/>
            <person name="Velarde G.S."/>
            <person name="Anderson T.J."/>
            <person name="Clark R.C."/>
            <person name="Davidson C."/>
            <person name="Dillon G.P."/>
            <person name="Holroyd N.E."/>
            <person name="LoVerde P.T."/>
            <person name="Lloyd C."/>
            <person name="McQuillan J."/>
            <person name="Oliveira G."/>
            <person name="Otto T.D."/>
            <person name="Parker-Manuel S.J."/>
            <person name="Quail M.A."/>
            <person name="Wilson R.A."/>
            <person name="Zerlotini A."/>
            <person name="Dunne D.W."/>
            <person name="Berriman M."/>
        </authorList>
    </citation>
    <scope>NUCLEOTIDE SEQUENCE [LARGE SCALE GENOMIC DNA]</scope>
    <source>
        <strain evidence="7">Puerto Rican</strain>
    </source>
</reference>
<feature type="region of interest" description="Disordered" evidence="6">
    <location>
        <begin position="329"/>
        <end position="416"/>
    </location>
</feature>
<feature type="compositionally biased region" description="Low complexity" evidence="6">
    <location>
        <begin position="329"/>
        <end position="352"/>
    </location>
</feature>
<keyword evidence="7" id="KW-1185">Reference proteome</keyword>
<organism evidence="7 8">
    <name type="scientific">Schistosoma mansoni</name>
    <name type="common">Blood fluke</name>
    <dbReference type="NCBI Taxonomy" id="6183"/>
    <lineage>
        <taxon>Eukaryota</taxon>
        <taxon>Metazoa</taxon>
        <taxon>Spiralia</taxon>
        <taxon>Lophotrochozoa</taxon>
        <taxon>Platyhelminthes</taxon>
        <taxon>Trematoda</taxon>
        <taxon>Digenea</taxon>
        <taxon>Strigeidida</taxon>
        <taxon>Schistosomatoidea</taxon>
        <taxon>Schistosomatidae</taxon>
        <taxon>Schistosoma</taxon>
    </lineage>
</organism>